<dbReference type="Proteomes" id="UP000319213">
    <property type="component" value="Unassembled WGS sequence"/>
</dbReference>
<dbReference type="RefSeq" id="WP_268241050.1">
    <property type="nucleotide sequence ID" value="NZ_BMPV01000006.1"/>
</dbReference>
<dbReference type="PROSITE" id="PS50005">
    <property type="entry name" value="TPR"/>
    <property type="match status" value="4"/>
</dbReference>
<evidence type="ECO:0000313" key="5">
    <source>
        <dbReference type="EMBL" id="TQM74341.1"/>
    </source>
</evidence>
<feature type="repeat" description="TPR" evidence="3">
    <location>
        <begin position="601"/>
        <end position="634"/>
    </location>
</feature>
<feature type="compositionally biased region" description="Basic and acidic residues" evidence="4">
    <location>
        <begin position="189"/>
        <end position="201"/>
    </location>
</feature>
<feature type="repeat" description="TPR" evidence="3">
    <location>
        <begin position="561"/>
        <end position="594"/>
    </location>
</feature>
<feature type="region of interest" description="Disordered" evidence="4">
    <location>
        <begin position="184"/>
        <end position="212"/>
    </location>
</feature>
<organism evidence="5 6">
    <name type="scientific">Thermopolyspora flexuosa</name>
    <dbReference type="NCBI Taxonomy" id="103836"/>
    <lineage>
        <taxon>Bacteria</taxon>
        <taxon>Bacillati</taxon>
        <taxon>Actinomycetota</taxon>
        <taxon>Actinomycetes</taxon>
        <taxon>Streptosporangiales</taxon>
        <taxon>Streptosporangiaceae</taxon>
        <taxon>Thermopolyspora</taxon>
    </lineage>
</organism>
<dbReference type="InterPro" id="IPR050498">
    <property type="entry name" value="Ycf3"/>
</dbReference>
<dbReference type="InterPro" id="IPR011990">
    <property type="entry name" value="TPR-like_helical_dom_sf"/>
</dbReference>
<dbReference type="Gene3D" id="1.25.40.10">
    <property type="entry name" value="Tetratricopeptide repeat domain"/>
    <property type="match status" value="4"/>
</dbReference>
<feature type="repeat" description="TPR" evidence="3">
    <location>
        <begin position="425"/>
        <end position="458"/>
    </location>
</feature>
<name>A0A543IUU8_9ACTN</name>
<evidence type="ECO:0000256" key="1">
    <source>
        <dbReference type="ARBA" id="ARBA00022737"/>
    </source>
</evidence>
<evidence type="ECO:0000256" key="3">
    <source>
        <dbReference type="PROSITE-ProRule" id="PRU00339"/>
    </source>
</evidence>
<dbReference type="SMART" id="SM00028">
    <property type="entry name" value="TPR"/>
    <property type="match status" value="8"/>
</dbReference>
<dbReference type="SUPFAM" id="SSF48452">
    <property type="entry name" value="TPR-like"/>
    <property type="match status" value="2"/>
</dbReference>
<dbReference type="PANTHER" id="PTHR44858">
    <property type="entry name" value="TETRATRICOPEPTIDE REPEAT PROTEIN 6"/>
    <property type="match status" value="1"/>
</dbReference>
<dbReference type="AlphaFoldDB" id="A0A543IUU8"/>
<feature type="repeat" description="TPR" evidence="3">
    <location>
        <begin position="459"/>
        <end position="492"/>
    </location>
</feature>
<reference evidence="5 6" key="1">
    <citation type="submission" date="2019-06" db="EMBL/GenBank/DDBJ databases">
        <title>Sequencing the genomes of 1000 actinobacteria strains.</title>
        <authorList>
            <person name="Klenk H.-P."/>
        </authorList>
    </citation>
    <scope>NUCLEOTIDE SEQUENCE [LARGE SCALE GENOMIC DNA]</scope>
    <source>
        <strain evidence="5 6">DSM 43186</strain>
    </source>
</reference>
<keyword evidence="1" id="KW-0677">Repeat</keyword>
<sequence length="644" mass="70128">MDHLWIEAERTPSGIDLPPPLLPPVDADRWAGGPYTFGAAIARALVPLALRHRPGLVDAHDIELRTVAPDLRGTVPVRRGSIAETLPPAERILVHAAKRTRRIANGLAEFVRDTVAALRGQDGPAGPRAVVVHNAHLADFTDRELLEILLTRVDPDLLTLVVCAPAPAEPLASALAARARRVPGGRAAGGEDDRAAEEGGRRTWQGGPALPYPSERRLDELAGAELREAIERCFEAGCHHAVAELGRRALEATEPGAEGWWRLVHRTATALAAIDREEEAWALFDQVRRVSTEPAEHAAAAYSTAMLLVRHHDPARRDSEAALPWINQAIAISTLLPDPELRAFKLGFDLNGRALIEMRLGRVEQALELVERAIALADEGLPPDRHPIHRLVLRANRAQLRSMLGHPEEALADLDAAIAADPGYPDYYIDRGNLLHRLGRLDEALADYETAMRVGPPFPEAYYNRAEIRYATGDHDGALADLDYALELDPGFVDAYVNRAGLLAARGDYARARVDAERGLALAPANPYLLCVLGQIEMAEHRADRARQAFDGALRYDPSLATAWANRGILAFETGDLDGAVRDLSRAVELTRANASPREEAPLLFNRAVALRAAGREEEAIADLTRALELAPDDEDVRRALAVG</sequence>
<gene>
    <name evidence="5" type="ORF">FHX40_1011</name>
</gene>
<dbReference type="EMBL" id="VFPQ01000001">
    <property type="protein sequence ID" value="TQM74341.1"/>
    <property type="molecule type" value="Genomic_DNA"/>
</dbReference>
<dbReference type="PANTHER" id="PTHR44858:SF1">
    <property type="entry name" value="UDP-N-ACETYLGLUCOSAMINE--PEPTIDE N-ACETYLGLUCOSAMINYLTRANSFERASE SPINDLY-RELATED"/>
    <property type="match status" value="1"/>
</dbReference>
<comment type="caution">
    <text evidence="5">The sequence shown here is derived from an EMBL/GenBank/DDBJ whole genome shotgun (WGS) entry which is preliminary data.</text>
</comment>
<keyword evidence="2 3" id="KW-0802">TPR repeat</keyword>
<evidence type="ECO:0000256" key="4">
    <source>
        <dbReference type="SAM" id="MobiDB-lite"/>
    </source>
</evidence>
<dbReference type="Pfam" id="PF13432">
    <property type="entry name" value="TPR_16"/>
    <property type="match status" value="1"/>
</dbReference>
<evidence type="ECO:0000256" key="2">
    <source>
        <dbReference type="ARBA" id="ARBA00022803"/>
    </source>
</evidence>
<dbReference type="Pfam" id="PF13424">
    <property type="entry name" value="TPR_12"/>
    <property type="match status" value="1"/>
</dbReference>
<accession>A0A543IUU8</accession>
<evidence type="ECO:0000313" key="6">
    <source>
        <dbReference type="Proteomes" id="UP000319213"/>
    </source>
</evidence>
<dbReference type="InterPro" id="IPR019734">
    <property type="entry name" value="TPR_rpt"/>
</dbReference>
<protein>
    <submittedName>
        <fullName evidence="5">TPR repeat protein</fullName>
    </submittedName>
</protein>
<proteinExistence type="predicted"/>
<keyword evidence="6" id="KW-1185">Reference proteome</keyword>